<proteinExistence type="predicted"/>
<protein>
    <submittedName>
        <fullName evidence="1">Uncharacterized protein</fullName>
    </submittedName>
</protein>
<evidence type="ECO:0000313" key="1">
    <source>
        <dbReference type="EMBL" id="KAK9808092.1"/>
    </source>
</evidence>
<evidence type="ECO:0000313" key="2">
    <source>
        <dbReference type="Proteomes" id="UP001465755"/>
    </source>
</evidence>
<dbReference type="AlphaFoldDB" id="A0AAW1PJB3"/>
<organism evidence="1 2">
    <name type="scientific">Symbiochloris irregularis</name>
    <dbReference type="NCBI Taxonomy" id="706552"/>
    <lineage>
        <taxon>Eukaryota</taxon>
        <taxon>Viridiplantae</taxon>
        <taxon>Chlorophyta</taxon>
        <taxon>core chlorophytes</taxon>
        <taxon>Trebouxiophyceae</taxon>
        <taxon>Trebouxiales</taxon>
        <taxon>Trebouxiaceae</taxon>
        <taxon>Symbiochloris</taxon>
    </lineage>
</organism>
<comment type="caution">
    <text evidence="1">The sequence shown here is derived from an EMBL/GenBank/DDBJ whole genome shotgun (WGS) entry which is preliminary data.</text>
</comment>
<gene>
    <name evidence="1" type="ORF">WJX73_004645</name>
</gene>
<sequence length="128" mass="14472">MTWEELPSPLLPTELQDAVAQVVVELYEQSGADRRAFSHAEISYQPEWLPIVYLKIWERCKDESGEEFQRLAYALGSSPFAKHAKYKGNWKTKSSSRCLGALVSQQVVPRLLKRAMPLLGVPLKVQVG</sequence>
<name>A0AAW1PJB3_9CHLO</name>
<accession>A0AAW1PJB3</accession>
<reference evidence="1 2" key="1">
    <citation type="journal article" date="2024" name="Nat. Commun.">
        <title>Phylogenomics reveals the evolutionary origins of lichenization in chlorophyte algae.</title>
        <authorList>
            <person name="Puginier C."/>
            <person name="Libourel C."/>
            <person name="Otte J."/>
            <person name="Skaloud P."/>
            <person name="Haon M."/>
            <person name="Grisel S."/>
            <person name="Petersen M."/>
            <person name="Berrin J.G."/>
            <person name="Delaux P.M."/>
            <person name="Dal Grande F."/>
            <person name="Keller J."/>
        </authorList>
    </citation>
    <scope>NUCLEOTIDE SEQUENCE [LARGE SCALE GENOMIC DNA]</scope>
    <source>
        <strain evidence="1 2">SAG 2036</strain>
    </source>
</reference>
<dbReference type="EMBL" id="JALJOQ010000027">
    <property type="protein sequence ID" value="KAK9808092.1"/>
    <property type="molecule type" value="Genomic_DNA"/>
</dbReference>
<keyword evidence="2" id="KW-1185">Reference proteome</keyword>
<dbReference type="Proteomes" id="UP001465755">
    <property type="component" value="Unassembled WGS sequence"/>
</dbReference>